<dbReference type="SMART" id="SM00062">
    <property type="entry name" value="PBPb"/>
    <property type="match status" value="1"/>
</dbReference>
<dbReference type="AlphaFoldDB" id="A0A381ZGA2"/>
<dbReference type="GO" id="GO:0006865">
    <property type="term" value="P:amino acid transport"/>
    <property type="evidence" value="ECO:0007669"/>
    <property type="project" value="TreeGrafter"/>
</dbReference>
<reference evidence="5" key="1">
    <citation type="submission" date="2018-05" db="EMBL/GenBank/DDBJ databases">
        <authorList>
            <person name="Lanie J.A."/>
            <person name="Ng W.-L."/>
            <person name="Kazmierczak K.M."/>
            <person name="Andrzejewski T.M."/>
            <person name="Davidsen T.M."/>
            <person name="Wayne K.J."/>
            <person name="Tettelin H."/>
            <person name="Glass J.I."/>
            <person name="Rusch D."/>
            <person name="Podicherti R."/>
            <person name="Tsui H.-C.T."/>
            <person name="Winkler M.E."/>
        </authorList>
    </citation>
    <scope>NUCLEOTIDE SEQUENCE</scope>
</reference>
<evidence type="ECO:0000256" key="2">
    <source>
        <dbReference type="ARBA" id="ARBA00022448"/>
    </source>
</evidence>
<dbReference type="EMBL" id="UINC01021079">
    <property type="protein sequence ID" value="SVA87872.1"/>
    <property type="molecule type" value="Genomic_DNA"/>
</dbReference>
<dbReference type="PANTHER" id="PTHR30085:SF7">
    <property type="entry name" value="AMINO-ACID ABC TRANSPORTER-BINDING PROTEIN YHDW-RELATED"/>
    <property type="match status" value="1"/>
</dbReference>
<organism evidence="5">
    <name type="scientific">marine metagenome</name>
    <dbReference type="NCBI Taxonomy" id="408172"/>
    <lineage>
        <taxon>unclassified sequences</taxon>
        <taxon>metagenomes</taxon>
        <taxon>ecological metagenomes</taxon>
    </lineage>
</organism>
<dbReference type="SUPFAM" id="SSF53850">
    <property type="entry name" value="Periplasmic binding protein-like II"/>
    <property type="match status" value="1"/>
</dbReference>
<dbReference type="CDD" id="cd13692">
    <property type="entry name" value="PBP2_BztA"/>
    <property type="match status" value="1"/>
</dbReference>
<keyword evidence="2" id="KW-0813">Transport</keyword>
<evidence type="ECO:0000256" key="1">
    <source>
        <dbReference type="ARBA" id="ARBA00010333"/>
    </source>
</evidence>
<proteinExistence type="inferred from homology"/>
<evidence type="ECO:0000256" key="3">
    <source>
        <dbReference type="ARBA" id="ARBA00022729"/>
    </source>
</evidence>
<accession>A0A381ZGA2</accession>
<evidence type="ECO:0000259" key="4">
    <source>
        <dbReference type="SMART" id="SM00062"/>
    </source>
</evidence>
<dbReference type="Gene3D" id="3.40.190.10">
    <property type="entry name" value="Periplasmic binding protein-like II"/>
    <property type="match status" value="2"/>
</dbReference>
<gene>
    <name evidence="5" type="ORF">METZ01_LOCUS140726</name>
</gene>
<evidence type="ECO:0000313" key="5">
    <source>
        <dbReference type="EMBL" id="SVA87872.1"/>
    </source>
</evidence>
<dbReference type="Pfam" id="PF00497">
    <property type="entry name" value="SBP_bac_3"/>
    <property type="match status" value="1"/>
</dbReference>
<dbReference type="PANTHER" id="PTHR30085">
    <property type="entry name" value="AMINO ACID ABC TRANSPORTER PERMEASE"/>
    <property type="match status" value="1"/>
</dbReference>
<dbReference type="InterPro" id="IPR051455">
    <property type="entry name" value="Bact_solute-bind_prot3"/>
</dbReference>
<dbReference type="InterPro" id="IPR001638">
    <property type="entry name" value="Solute-binding_3/MltF_N"/>
</dbReference>
<feature type="domain" description="Solute-binding protein family 3/N-terminal" evidence="4">
    <location>
        <begin position="32"/>
        <end position="260"/>
    </location>
</feature>
<sequence>MHVLIHCTLLLIFAAATCANADTLEEVTKRGYLRCGVIEGSPGFTSLNDDGERVGFDIDHCKTISAAVFGEIQIEYVPITPHTVFTLLQGGSIDIFPDGATWSFTRDTTLGLDYTGVYFWAGQGFVVRRDSGVKTVADLDGATICVAQGTTLELNLSDYFDTHGMQYTPVTFADADKGLQAYQSDRCDAFTNERASTAGRIAGWPDRDNHVILTEVISKEPMAAMVRQGDPRWRDIALWSFNVQIAAEELGINQGNVDEIRAHTENAEAERLLGLHGDLGEALGLSNDWAYNIIKLVGSYPDLWARNFEPLGLERGLNANWKDGGLHSALPFR</sequence>
<name>A0A381ZGA2_9ZZZZ</name>
<keyword evidence="3" id="KW-0732">Signal</keyword>
<comment type="similarity">
    <text evidence="1">Belongs to the bacterial solute-binding protein 3 family.</text>
</comment>
<protein>
    <recommendedName>
        <fullName evidence="4">Solute-binding protein family 3/N-terminal domain-containing protein</fullName>
    </recommendedName>
</protein>